<evidence type="ECO:0000313" key="2">
    <source>
        <dbReference type="EMBL" id="CCE72469.1"/>
    </source>
</evidence>
<feature type="compositionally biased region" description="Polar residues" evidence="1">
    <location>
        <begin position="9"/>
        <end position="21"/>
    </location>
</feature>
<dbReference type="EMBL" id="FO082059">
    <property type="protein sequence ID" value="CCE72469.1"/>
    <property type="molecule type" value="Genomic_DNA"/>
</dbReference>
<dbReference type="Proteomes" id="UP000005222">
    <property type="component" value="Chromosome A"/>
</dbReference>
<accession>G8YUD6</accession>
<dbReference type="HOGENOM" id="CLU_1949608_0_0_1"/>
<evidence type="ECO:0000256" key="1">
    <source>
        <dbReference type="SAM" id="MobiDB-lite"/>
    </source>
</evidence>
<organism evidence="2 3">
    <name type="scientific">Pichia sorbitophila (strain ATCC MYA-4447 / BCRC 22081 / CBS 7064 / NBRC 10061 / NRRL Y-12695)</name>
    <name type="common">Hybrid yeast</name>
    <dbReference type="NCBI Taxonomy" id="559304"/>
    <lineage>
        <taxon>Eukaryota</taxon>
        <taxon>Fungi</taxon>
        <taxon>Dikarya</taxon>
        <taxon>Ascomycota</taxon>
        <taxon>Saccharomycotina</taxon>
        <taxon>Pichiomycetes</taxon>
        <taxon>Debaryomycetaceae</taxon>
        <taxon>Millerozyma</taxon>
    </lineage>
</organism>
<protein>
    <submittedName>
        <fullName evidence="2">Piso0_000040 protein</fullName>
    </submittedName>
</protein>
<reference evidence="2 3" key="1">
    <citation type="journal article" date="2012" name="G3 (Bethesda)">
        <title>Pichia sorbitophila, an interspecies yeast hybrid reveals early steps of genome resolution following polyploidization.</title>
        <authorList>
            <person name="Leh Louis V."/>
            <person name="Despons L."/>
            <person name="Friedrich A."/>
            <person name="Martin T."/>
            <person name="Durrens P."/>
            <person name="Casaregola S."/>
            <person name="Neuveglise C."/>
            <person name="Fairhead C."/>
            <person name="Marck C."/>
            <person name="Cruz J.A."/>
            <person name="Straub M.L."/>
            <person name="Kugler V."/>
            <person name="Sacerdot C."/>
            <person name="Uzunov Z."/>
            <person name="Thierry A."/>
            <person name="Weiss S."/>
            <person name="Bleykasten C."/>
            <person name="De Montigny J."/>
            <person name="Jacques N."/>
            <person name="Jung P."/>
            <person name="Lemaire M."/>
            <person name="Mallet S."/>
            <person name="Morel G."/>
            <person name="Richard G.F."/>
            <person name="Sarkar A."/>
            <person name="Savel G."/>
            <person name="Schacherer J."/>
            <person name="Seret M.L."/>
            <person name="Talla E."/>
            <person name="Samson G."/>
            <person name="Jubin C."/>
            <person name="Poulain J."/>
            <person name="Vacherie B."/>
            <person name="Barbe V."/>
            <person name="Pelletier E."/>
            <person name="Sherman D.J."/>
            <person name="Westhof E."/>
            <person name="Weissenbach J."/>
            <person name="Baret P.V."/>
            <person name="Wincker P."/>
            <person name="Gaillardin C."/>
            <person name="Dujon B."/>
            <person name="Souciet J.L."/>
        </authorList>
    </citation>
    <scope>NUCLEOTIDE SEQUENCE [LARGE SCALE GENOMIC DNA]</scope>
    <source>
        <strain evidence="3">ATCC MYA-4447 / BCRC 22081 / CBS 7064 / NBRC 10061 / NRRL Y-12695</strain>
    </source>
</reference>
<dbReference type="AlphaFoldDB" id="G8YUD6"/>
<dbReference type="InParanoid" id="G8YUD6"/>
<name>G8YUD6_PICSO</name>
<proteinExistence type="predicted"/>
<keyword evidence="3" id="KW-1185">Reference proteome</keyword>
<gene>
    <name evidence="2" type="primary">Piso0_000040</name>
    <name evidence="2" type="ORF">GNLVRS01_PISO0A00836g</name>
</gene>
<evidence type="ECO:0000313" key="3">
    <source>
        <dbReference type="Proteomes" id="UP000005222"/>
    </source>
</evidence>
<feature type="region of interest" description="Disordered" evidence="1">
    <location>
        <begin position="1"/>
        <end position="52"/>
    </location>
</feature>
<sequence length="129" mass="14090">MSRHRWSLSVRSSDMAYNQLTGEAPKGRSNVERTSDDTKPPPQKDASQECSAPAAALDTRVRVCGGLAWKGVRPAGSGMVRFLQIGNSADQSTVEKQHRYNRLSHHWERRTGSVIALECTVPELLSGGG</sequence>
<feature type="compositionally biased region" description="Basic and acidic residues" evidence="1">
    <location>
        <begin position="25"/>
        <end position="39"/>
    </location>
</feature>